<reference evidence="1 2" key="1">
    <citation type="submission" date="2017-06" db="EMBL/GenBank/DDBJ databases">
        <title>Draft genome of Bartonella tribocorum strain L103, isolated from a rodent in Laos.</title>
        <authorList>
            <person name="Hadjadj L."/>
            <person name="Jiyipong T."/>
            <person name="Morand S."/>
            <person name="Diene S.M."/>
            <person name="Rolain J.-M."/>
        </authorList>
    </citation>
    <scope>NUCLEOTIDE SEQUENCE [LARGE SCALE GENOMIC DNA]</scope>
    <source>
        <strain evidence="1 2">L103</strain>
    </source>
</reference>
<comment type="caution">
    <text evidence="1">The sequence shown here is derived from an EMBL/GenBank/DDBJ whole genome shotgun (WGS) entry which is preliminary data.</text>
</comment>
<sequence>MCRARDNAKRTQEGFSRFWEKKNLYVLSFGKFLASLQYHSQYLRMMNIRRKSLGSPFKNF</sequence>
<evidence type="ECO:0000313" key="2">
    <source>
        <dbReference type="Proteomes" id="UP000229839"/>
    </source>
</evidence>
<protein>
    <submittedName>
        <fullName evidence="1">Uncharacterized protein</fullName>
    </submittedName>
</protein>
<accession>A0A2M6UVR8</accession>
<name>A0A2M6UVR8_9HYPH</name>
<dbReference type="AlphaFoldDB" id="A0A2M6UVR8"/>
<proteinExistence type="predicted"/>
<dbReference type="Proteomes" id="UP000229839">
    <property type="component" value="Unassembled WGS sequence"/>
</dbReference>
<dbReference type="EMBL" id="NJGE01000001">
    <property type="protein sequence ID" value="PIT70295.1"/>
    <property type="molecule type" value="Genomic_DNA"/>
</dbReference>
<organism evidence="1 2">
    <name type="scientific">Bartonella tribocorum</name>
    <dbReference type="NCBI Taxonomy" id="85701"/>
    <lineage>
        <taxon>Bacteria</taxon>
        <taxon>Pseudomonadati</taxon>
        <taxon>Pseudomonadota</taxon>
        <taxon>Alphaproteobacteria</taxon>
        <taxon>Hyphomicrobiales</taxon>
        <taxon>Bartonellaceae</taxon>
        <taxon>Bartonella</taxon>
    </lineage>
</organism>
<evidence type="ECO:0000313" key="1">
    <source>
        <dbReference type="EMBL" id="PIT70295.1"/>
    </source>
</evidence>
<gene>
    <name evidence="1" type="ORF">CER18_00855</name>
</gene>